<feature type="region of interest" description="Disordered" evidence="1">
    <location>
        <begin position="712"/>
        <end position="837"/>
    </location>
</feature>
<keyword evidence="2" id="KW-0472">Membrane</keyword>
<evidence type="ECO:0000256" key="1">
    <source>
        <dbReference type="SAM" id="MobiDB-lite"/>
    </source>
</evidence>
<keyword evidence="5" id="KW-1185">Reference proteome</keyword>
<reference evidence="4 5" key="1">
    <citation type="submission" date="2024-08" db="EMBL/GenBank/DDBJ databases">
        <authorList>
            <person name="Cucini C."/>
            <person name="Frati F."/>
        </authorList>
    </citation>
    <scope>NUCLEOTIDE SEQUENCE [LARGE SCALE GENOMIC DNA]</scope>
</reference>
<keyword evidence="2" id="KW-1133">Transmembrane helix</keyword>
<evidence type="ECO:0000313" key="5">
    <source>
        <dbReference type="Proteomes" id="UP001642540"/>
    </source>
</evidence>
<feature type="compositionally biased region" description="Polar residues" evidence="1">
    <location>
        <begin position="718"/>
        <end position="727"/>
    </location>
</feature>
<feature type="region of interest" description="Disordered" evidence="1">
    <location>
        <begin position="849"/>
        <end position="872"/>
    </location>
</feature>
<gene>
    <name evidence="4" type="ORF">ODALV1_LOCUS23481</name>
</gene>
<feature type="compositionally biased region" description="Polar residues" evidence="1">
    <location>
        <begin position="464"/>
        <end position="473"/>
    </location>
</feature>
<sequence>MASSKARKLAKIVGWMHTVVHSVGLLFATVFLVLTLWVGYDLCRNESFVKTSDDGKSRQLTSNGYTPLFAIFGTFTAISFAISGPQSYGAYLLLKATNMNTKGSEAVVKVNSFRKIQHVFLSIDLGIIIPPILMDFDDLFSLPILFMLTLFVFHYISVHAVGWFGSELKIAAAEEFKEAGKQKRLGEKNKHKKEVAVVVQSKKEGTMPQKSTQNSAGTRIDTAKEQNNDLHTSLANLASPPLQGSSAGASTTSISLITTNTTQAGNQTENSNIGPYNEYRPTPSHGERMAWYEERTTFQAQIQEMKLLLESQGREILRLNAVSEQSTHNSAPHEDDKLTHRQHSNRSKDHWDTFIADIRRPWRQDEFEIRTPDYNAPAFKINDTHQITPKHTQNSQVDSVISALKRNTKESGEVFQFRDLSPTQASLLRNQNNHNRPETIDLTKTYLPGGVRRANAQEQINKQYEQSPNSVFSPTYLGRTGSHNPSERAYPTGDFTQSSNFSYSHTAEPKSTREFAGNRGMSTSRIDTLGRWNHTVAPKPIMKHIDPPTFSGRNDNKSAYDFLEELRRYQNATGATCDMMLQVIIPLVLKGDAYNWFDTEQMLAPISTWEEFVQRFRRKYQSHDYYEKLRRELDRRSQGEHERLSDYIVVIIGYYKRLLRYVPDYEVISKVLYGLNPIYFTFSKDLSYINSLQAFLDEAQKIDEYVCRARSYRPPPTRNSIEQSLQYTPFDGSKPATDNSYDYRQNRYRSPSPFPKSDNRTVTFAAKHNTSASENQAKSEHSTKQNHDNSPGKSNGYDGTFSTNYNRSASPQKVTPTPSPKASSPGPSSILKTTAGSSTTGCWRCGGNHYKKDCPLSSPASGNGKPPGRMGQ</sequence>
<protein>
    <recommendedName>
        <fullName evidence="3">Retrotransposon gag domain-containing protein</fullName>
    </recommendedName>
</protein>
<keyword evidence="2" id="KW-0812">Transmembrane</keyword>
<feature type="compositionally biased region" description="Low complexity" evidence="1">
    <location>
        <begin position="820"/>
        <end position="829"/>
    </location>
</feature>
<organism evidence="4 5">
    <name type="scientific">Orchesella dallaii</name>
    <dbReference type="NCBI Taxonomy" id="48710"/>
    <lineage>
        <taxon>Eukaryota</taxon>
        <taxon>Metazoa</taxon>
        <taxon>Ecdysozoa</taxon>
        <taxon>Arthropoda</taxon>
        <taxon>Hexapoda</taxon>
        <taxon>Collembola</taxon>
        <taxon>Entomobryomorpha</taxon>
        <taxon>Entomobryoidea</taxon>
        <taxon>Orchesellidae</taxon>
        <taxon>Orchesellinae</taxon>
        <taxon>Orchesella</taxon>
    </lineage>
</organism>
<evidence type="ECO:0000256" key="2">
    <source>
        <dbReference type="SAM" id="Phobius"/>
    </source>
</evidence>
<dbReference type="InterPro" id="IPR005162">
    <property type="entry name" value="Retrotrans_gag_dom"/>
</dbReference>
<feature type="region of interest" description="Disordered" evidence="1">
    <location>
        <begin position="323"/>
        <end position="347"/>
    </location>
</feature>
<name>A0ABP1RL85_9HEXA</name>
<feature type="transmembrane region" description="Helical" evidence="2">
    <location>
        <begin position="12"/>
        <end position="40"/>
    </location>
</feature>
<comment type="caution">
    <text evidence="4">The sequence shown here is derived from an EMBL/GenBank/DDBJ whole genome shotgun (WGS) entry which is preliminary data.</text>
</comment>
<feature type="transmembrane region" description="Helical" evidence="2">
    <location>
        <begin position="68"/>
        <end position="94"/>
    </location>
</feature>
<feature type="compositionally biased region" description="Polar residues" evidence="1">
    <location>
        <begin position="800"/>
        <end position="815"/>
    </location>
</feature>
<feature type="domain" description="Retrotransposon gag" evidence="3">
    <location>
        <begin position="585"/>
        <end position="677"/>
    </location>
</feature>
<dbReference type="Proteomes" id="UP001642540">
    <property type="component" value="Unassembled WGS sequence"/>
</dbReference>
<proteinExistence type="predicted"/>
<accession>A0ABP1RL85</accession>
<feature type="region of interest" description="Disordered" evidence="1">
    <location>
        <begin position="464"/>
        <end position="524"/>
    </location>
</feature>
<feature type="transmembrane region" description="Helical" evidence="2">
    <location>
        <begin position="140"/>
        <end position="164"/>
    </location>
</feature>
<feature type="compositionally biased region" description="Polar residues" evidence="1">
    <location>
        <begin position="494"/>
        <end position="505"/>
    </location>
</feature>
<evidence type="ECO:0000259" key="3">
    <source>
        <dbReference type="Pfam" id="PF03732"/>
    </source>
</evidence>
<dbReference type="EMBL" id="CAXLJM020000079">
    <property type="protein sequence ID" value="CAL8129914.1"/>
    <property type="molecule type" value="Genomic_DNA"/>
</dbReference>
<feature type="compositionally biased region" description="Basic and acidic residues" evidence="1">
    <location>
        <begin position="777"/>
        <end position="787"/>
    </location>
</feature>
<evidence type="ECO:0000313" key="4">
    <source>
        <dbReference type="EMBL" id="CAL8129914.1"/>
    </source>
</evidence>
<dbReference type="Pfam" id="PF03732">
    <property type="entry name" value="Retrotrans_gag"/>
    <property type="match status" value="1"/>
</dbReference>